<dbReference type="EMBL" id="LWDF02001289">
    <property type="protein sequence ID" value="KAE8239529.1"/>
    <property type="molecule type" value="Genomic_DNA"/>
</dbReference>
<dbReference type="InterPro" id="IPR043502">
    <property type="entry name" value="DNA/RNA_pol_sf"/>
</dbReference>
<dbReference type="Pfam" id="PF00665">
    <property type="entry name" value="rve"/>
    <property type="match status" value="1"/>
</dbReference>
<keyword evidence="6" id="KW-0694">RNA-binding</keyword>
<reference evidence="9" key="1">
    <citation type="submission" date="2016-04" db="EMBL/GenBank/DDBJ databases">
        <authorList>
            <person name="Nguyen H.D."/>
            <person name="Samba Siva P."/>
            <person name="Cullis J."/>
            <person name="Levesque C.A."/>
            <person name="Hambleton S."/>
        </authorList>
    </citation>
    <scope>NUCLEOTIDE SEQUENCE</scope>
    <source>
        <strain evidence="9">DAOMC 236416</strain>
    </source>
</reference>
<feature type="compositionally biased region" description="Polar residues" evidence="8">
    <location>
        <begin position="1395"/>
        <end position="1406"/>
    </location>
</feature>
<proteinExistence type="predicted"/>
<feature type="region of interest" description="Disordered" evidence="8">
    <location>
        <begin position="587"/>
        <end position="654"/>
    </location>
</feature>
<dbReference type="SUPFAM" id="SSF53098">
    <property type="entry name" value="Ribonuclease H-like"/>
    <property type="match status" value="1"/>
</dbReference>
<dbReference type="SUPFAM" id="SSF56672">
    <property type="entry name" value="DNA/RNA polymerases"/>
    <property type="match status" value="1"/>
</dbReference>
<keyword evidence="7" id="KW-0695">RNA-directed DNA polymerase</keyword>
<dbReference type="InterPro" id="IPR050951">
    <property type="entry name" value="Retrovirus_Pol_polyprotein"/>
</dbReference>
<feature type="compositionally biased region" description="Low complexity" evidence="8">
    <location>
        <begin position="1266"/>
        <end position="1287"/>
    </location>
</feature>
<dbReference type="PROSITE" id="PS50994">
    <property type="entry name" value="INTEGRASE"/>
    <property type="match status" value="1"/>
</dbReference>
<dbReference type="InterPro" id="IPR000477">
    <property type="entry name" value="RT_dom"/>
</dbReference>
<evidence type="ECO:0000256" key="1">
    <source>
        <dbReference type="ARBA" id="ARBA00022679"/>
    </source>
</evidence>
<keyword evidence="2" id="KW-0548">Nucleotidyltransferase</keyword>
<name>A0A177TA15_9BASI</name>
<keyword evidence="5" id="KW-0378">Hydrolase</keyword>
<feature type="compositionally biased region" description="Pro residues" evidence="8">
    <location>
        <begin position="1408"/>
        <end position="1426"/>
    </location>
</feature>
<dbReference type="GO" id="GO:0003723">
    <property type="term" value="F:RNA binding"/>
    <property type="evidence" value="ECO:0007669"/>
    <property type="project" value="UniProtKB-KW"/>
</dbReference>
<dbReference type="GO" id="GO:0016787">
    <property type="term" value="F:hydrolase activity"/>
    <property type="evidence" value="ECO:0007669"/>
    <property type="project" value="UniProtKB-KW"/>
</dbReference>
<dbReference type="Gene3D" id="1.10.340.70">
    <property type="match status" value="1"/>
</dbReference>
<feature type="region of interest" description="Disordered" evidence="8">
    <location>
        <begin position="1260"/>
        <end position="1333"/>
    </location>
</feature>
<feature type="compositionally biased region" description="Pro residues" evidence="8">
    <location>
        <begin position="1288"/>
        <end position="1298"/>
    </location>
</feature>
<evidence type="ECO:0000313" key="9">
    <source>
        <dbReference type="EMBL" id="KAE8239529.1"/>
    </source>
</evidence>
<comment type="caution">
    <text evidence="9">The sequence shown here is derived from an EMBL/GenBank/DDBJ whole genome shotgun (WGS) entry which is preliminary data.</text>
</comment>
<keyword evidence="10" id="KW-1185">Reference proteome</keyword>
<dbReference type="CDD" id="cd01647">
    <property type="entry name" value="RT_LTR"/>
    <property type="match status" value="1"/>
</dbReference>
<dbReference type="InterPro" id="IPR041588">
    <property type="entry name" value="Integrase_H2C2"/>
</dbReference>
<dbReference type="Proteomes" id="UP000077521">
    <property type="component" value="Unassembled WGS sequence"/>
</dbReference>
<dbReference type="Pfam" id="PF17921">
    <property type="entry name" value="Integrase_H2C2"/>
    <property type="match status" value="1"/>
</dbReference>
<accession>A0A177TA15</accession>
<dbReference type="PANTHER" id="PTHR37984">
    <property type="entry name" value="PROTEIN CBG26694"/>
    <property type="match status" value="1"/>
</dbReference>
<dbReference type="InterPro" id="IPR012337">
    <property type="entry name" value="RNaseH-like_sf"/>
</dbReference>
<feature type="region of interest" description="Disordered" evidence="8">
    <location>
        <begin position="1395"/>
        <end position="1441"/>
    </location>
</feature>
<dbReference type="InterPro" id="IPR036397">
    <property type="entry name" value="RNaseH_sf"/>
</dbReference>
<dbReference type="GO" id="GO:0004519">
    <property type="term" value="F:endonuclease activity"/>
    <property type="evidence" value="ECO:0007669"/>
    <property type="project" value="UniProtKB-KW"/>
</dbReference>
<gene>
    <name evidence="9" type="ORF">A4X13_0g8160</name>
</gene>
<dbReference type="GO" id="GO:0003964">
    <property type="term" value="F:RNA-directed DNA polymerase activity"/>
    <property type="evidence" value="ECO:0007669"/>
    <property type="project" value="UniProtKB-KW"/>
</dbReference>
<dbReference type="GO" id="GO:0005634">
    <property type="term" value="C:nucleus"/>
    <property type="evidence" value="ECO:0007669"/>
    <property type="project" value="UniProtKB-ARBA"/>
</dbReference>
<dbReference type="PROSITE" id="PS50878">
    <property type="entry name" value="RT_POL"/>
    <property type="match status" value="1"/>
</dbReference>
<keyword evidence="4" id="KW-0255">Endonuclease</keyword>
<dbReference type="Gene3D" id="3.10.10.10">
    <property type="entry name" value="HIV Type 1 Reverse Transcriptase, subunit A, domain 1"/>
    <property type="match status" value="1"/>
</dbReference>
<evidence type="ECO:0000256" key="3">
    <source>
        <dbReference type="ARBA" id="ARBA00022722"/>
    </source>
</evidence>
<feature type="region of interest" description="Disordered" evidence="8">
    <location>
        <begin position="796"/>
        <end position="828"/>
    </location>
</feature>
<dbReference type="Pfam" id="PF00078">
    <property type="entry name" value="RVT_1"/>
    <property type="match status" value="1"/>
</dbReference>
<keyword evidence="3" id="KW-0540">Nuclease</keyword>
<evidence type="ECO:0000313" key="10">
    <source>
        <dbReference type="Proteomes" id="UP000077521"/>
    </source>
</evidence>
<dbReference type="GO" id="GO:0015074">
    <property type="term" value="P:DNA integration"/>
    <property type="evidence" value="ECO:0007669"/>
    <property type="project" value="InterPro"/>
</dbReference>
<dbReference type="InterPro" id="IPR043128">
    <property type="entry name" value="Rev_trsase/Diguanyl_cyclase"/>
</dbReference>
<organism evidence="9 10">
    <name type="scientific">Tilletia indica</name>
    <dbReference type="NCBI Taxonomy" id="43049"/>
    <lineage>
        <taxon>Eukaryota</taxon>
        <taxon>Fungi</taxon>
        <taxon>Dikarya</taxon>
        <taxon>Basidiomycota</taxon>
        <taxon>Ustilaginomycotina</taxon>
        <taxon>Exobasidiomycetes</taxon>
        <taxon>Tilletiales</taxon>
        <taxon>Tilletiaceae</taxon>
        <taxon>Tilletia</taxon>
    </lineage>
</organism>
<evidence type="ECO:0000256" key="8">
    <source>
        <dbReference type="SAM" id="MobiDB-lite"/>
    </source>
</evidence>
<evidence type="ECO:0008006" key="11">
    <source>
        <dbReference type="Google" id="ProtNLM"/>
    </source>
</evidence>
<evidence type="ECO:0000256" key="6">
    <source>
        <dbReference type="ARBA" id="ARBA00022884"/>
    </source>
</evidence>
<feature type="compositionally biased region" description="Low complexity" evidence="8">
    <location>
        <begin position="797"/>
        <end position="815"/>
    </location>
</feature>
<dbReference type="InterPro" id="IPR001584">
    <property type="entry name" value="Integrase_cat-core"/>
</dbReference>
<protein>
    <recommendedName>
        <fullName evidence="11">Integrase catalytic domain-containing protein</fullName>
    </recommendedName>
</protein>
<feature type="compositionally biased region" description="Basic and acidic residues" evidence="8">
    <location>
        <begin position="587"/>
        <end position="609"/>
    </location>
</feature>
<dbReference type="CDD" id="cd09274">
    <property type="entry name" value="RNase_HI_RT_Ty3"/>
    <property type="match status" value="1"/>
</dbReference>
<dbReference type="Gene3D" id="3.30.70.270">
    <property type="match status" value="2"/>
</dbReference>
<feature type="region of interest" description="Disordered" evidence="8">
    <location>
        <begin position="674"/>
        <end position="756"/>
    </location>
</feature>
<evidence type="ECO:0000256" key="2">
    <source>
        <dbReference type="ARBA" id="ARBA00022695"/>
    </source>
</evidence>
<dbReference type="InterPro" id="IPR041373">
    <property type="entry name" value="RT_RNaseH"/>
</dbReference>
<feature type="region of interest" description="Disordered" evidence="8">
    <location>
        <begin position="1355"/>
        <end position="1379"/>
    </location>
</feature>
<dbReference type="PANTHER" id="PTHR37984:SF5">
    <property type="entry name" value="PROTEIN NYNRIN-LIKE"/>
    <property type="match status" value="1"/>
</dbReference>
<dbReference type="Gene3D" id="3.30.420.10">
    <property type="entry name" value="Ribonuclease H-like superfamily/Ribonuclease H"/>
    <property type="match status" value="1"/>
</dbReference>
<evidence type="ECO:0000256" key="4">
    <source>
        <dbReference type="ARBA" id="ARBA00022759"/>
    </source>
</evidence>
<keyword evidence="1" id="KW-0808">Transferase</keyword>
<feature type="compositionally biased region" description="Polar residues" evidence="8">
    <location>
        <begin position="719"/>
        <end position="729"/>
    </location>
</feature>
<dbReference type="Pfam" id="PF17917">
    <property type="entry name" value="RT_RNaseH"/>
    <property type="match status" value="1"/>
</dbReference>
<reference evidence="9" key="2">
    <citation type="journal article" date="2019" name="IMA Fungus">
        <title>Genome sequencing and comparison of five Tilletia species to identify candidate genes for the detection of regulated species infecting wheat.</title>
        <authorList>
            <person name="Nguyen H.D.T."/>
            <person name="Sultana T."/>
            <person name="Kesanakurti P."/>
            <person name="Hambleton S."/>
        </authorList>
    </citation>
    <scope>NUCLEOTIDE SEQUENCE</scope>
    <source>
        <strain evidence="9">DAOMC 236416</strain>
    </source>
</reference>
<evidence type="ECO:0000256" key="5">
    <source>
        <dbReference type="ARBA" id="ARBA00022801"/>
    </source>
</evidence>
<sequence length="1455" mass="161153">MWEPQINTKHKTVDKKVRPAAVQVDGTHAQPLRRPTLDPPIEYTPLDWPIPIWELPRPTSARVTPERLATMNFGPEGFLHPDELDAIQKVTLLYGDAFSFDRNEKGLLKPEYADPYQIRTINHPAWKARPIPLPKGKMDEIRGIYQEQLQGGDLELCDGPYVNPHFFVAKKNHTLRKVVDLSNLNAVSIRDANVPPNLTEFCEDLAGRECYGSGDGHSFFDQILLHPDSRPLTAIQTYYGLLQSTRLPQGWTNSPAVAQRISTHIYLNEIPQHIQVFVDDVVFKGPRGNSGNKTLEGTNLRLWFLDYLRVYARGLRLYMEAGLTFSGEKFIAITPRISITGIVVDKHGKHSDPAKVAKLEDWPCPPPNVHSLRGFLGLANYLRPFIAHFATIDAPLRKLLTGRWRWNEDASNAMKALKTAAAKQPILVSIDYHSSEPIVLAVDSSFIAAGWALYQGEVQEGELRKLVQYGSVGFSEVESRYSQPQLELCGVLKAVKHLRHHLYGVFFILEVDAASIRQMINSPDVPNAAMTRWIHYLRLFDLEVRHVPARNHTLPDGLSRTDFNTVEAAEEWPADKIGLDLRAEDWTKDTGEEEDGGKQKEDGFTKEQQDAEETEAFGAHNTGDDLQGQTVEARKEGASAGKKKRTTTKTPSSSYHYQANYSIADTDNFILGAEGGTQMAGEGDSGGDLQGQTADASTKAGAGEGTQKAGEGDSGGDLQGQTADASTTAGAGEGTQKAGEGDSGGDPQGQTAEALTTAEAREGTRMAGEGDSGGDLQGQTAEASHTPLAQAYASTLGDDTSSASGATSTAGSSTDSEIDSSTDDSDHPTALDATLYSGKWLDLGTYLHSGCSFPTIKHLPLARRTWIKQRVGKYFVRRGRLYRRVKNGFPLLVIDDKATKQRILREVHEQNGHRGRDAALGLLQRRFWWETLRLDCSEHIASCGPCQKRRHGLTREPMRHAEVPALFERFNMDIVDLGQGVGVKRYMVVARDAFTGWPEARLMPDKTSASVRQFLEEDIMGRYGPAIRTILTDNGPENLGEAEWVIKHLGFKHAFSTSYNPEGNAEVERGHAVLVEGLLRAAHDDRERTASYLPYVLWADRITTRRTTGYSPFELVYGMEPTLPMDIEFQTFLLFNWASITTTAELIAARTRQLKRRMDDLHLAKLRLDHSRAQGRSYADDRNAHRLRGPIPAGQMVIISNPTHAERAQDRWLGPYKVLKQEKGGSYKLAELDGTPLYRLVAAKHVRRYFSRARTRISLQQDHIEPTSVPSPSNPAPASAEPQQSTAPIPPPVQPQGPRPSTSISTTRPAVPLKLPRARMSRPALPHRDIPPTLTIHPQFPITTRDHGLALPQLPTPVPGSLLRRPQPTRPEDTIPRHINTPLPAAIQTLDQTTRQNPPFQRSDSQYPPVPNPLPYLAPPPLPQPYRGPAASAPPALPPGWVLDPAYDTRFRSHA</sequence>
<evidence type="ECO:0000256" key="7">
    <source>
        <dbReference type="ARBA" id="ARBA00022918"/>
    </source>
</evidence>